<organism evidence="2 3">
    <name type="scientific">Pararcticibacter amylolyticus</name>
    <dbReference type="NCBI Taxonomy" id="2173175"/>
    <lineage>
        <taxon>Bacteria</taxon>
        <taxon>Pseudomonadati</taxon>
        <taxon>Bacteroidota</taxon>
        <taxon>Sphingobacteriia</taxon>
        <taxon>Sphingobacteriales</taxon>
        <taxon>Sphingobacteriaceae</taxon>
        <taxon>Pararcticibacter</taxon>
    </lineage>
</organism>
<feature type="chain" id="PRO_5015657666" description="Helix-hairpin-helix domain-containing protein" evidence="1">
    <location>
        <begin position="25"/>
        <end position="676"/>
    </location>
</feature>
<protein>
    <recommendedName>
        <fullName evidence="4">Helix-hairpin-helix domain-containing protein</fullName>
    </recommendedName>
</protein>
<feature type="signal peptide" evidence="1">
    <location>
        <begin position="1"/>
        <end position="24"/>
    </location>
</feature>
<comment type="caution">
    <text evidence="2">The sequence shown here is derived from an EMBL/GenBank/DDBJ whole genome shotgun (WGS) entry which is preliminary data.</text>
</comment>
<evidence type="ECO:0000313" key="3">
    <source>
        <dbReference type="Proteomes" id="UP000245647"/>
    </source>
</evidence>
<sequence>MSSKRTAFLFLIIALPVCRLYAQAEEETELEEITESVPAQEEDFDYSELTERLAFYRKHPLNLNTATREELQAFVFLNPVQIADFLNYRGAAGKLIEVQEIQTVPSFDSETVRKLLPFVMVSRGSGLKINDLKRKSESSLILNWGELLQKPKGYFPSDTGKRSFYTGSRSHLLTRYRYHYDKNLFAAFTLEKDAGERFFSKGTVVPDFWSGTISIKGEGWIKKFVAGDYSLQFGQGLCLWTGLSFGKGAAIASLARQYSGLKPYTSANESLFFRGVSSSVAFGKVLVTPFLSYRKLDAHQDSSFSGAGVTSLSQSGLHRSESEIKNHNSITGMVYGSNIEYTGDALRFGGVLYRTGFDKPFLPGKYLYNKFDFSGKSVTNSSVYYNYNWENVYFFGEAAHSLGEGFAVVNGAMAALSRQVSVVLLYRSYSRNFYSFFSQGISESTSGTPEKGFYSGLTITPNSKTEISLYADFFNFPWLRFGVDGPSRGYDLFAQFTYSPAKNLKLTLRYKNKDRPENDDEDQTVHYVQSAKRESVRAELEYVKGAFRFRNRVEALYFRKDKLLDKGFMLYQDIICKPLRKRISASMRYAIFDTDSYNSAVYAFENNLLYTYSVSGYQNSGTRFYLNAKYRISRNTDLSARYSVTSYINMDAVGSGPDQVAGRKKSDINMQVSIRF</sequence>
<evidence type="ECO:0000256" key="1">
    <source>
        <dbReference type="SAM" id="SignalP"/>
    </source>
</evidence>
<dbReference type="InterPro" id="IPR010994">
    <property type="entry name" value="RuvA_2-like"/>
</dbReference>
<dbReference type="AlphaFoldDB" id="A0A2U2PJY5"/>
<dbReference type="EMBL" id="QEAS01000003">
    <property type="protein sequence ID" value="PWG81718.1"/>
    <property type="molecule type" value="Genomic_DNA"/>
</dbReference>
<dbReference type="Proteomes" id="UP000245647">
    <property type="component" value="Unassembled WGS sequence"/>
</dbReference>
<proteinExistence type="predicted"/>
<evidence type="ECO:0000313" key="2">
    <source>
        <dbReference type="EMBL" id="PWG81718.1"/>
    </source>
</evidence>
<reference evidence="2 3" key="1">
    <citation type="submission" date="2018-04" db="EMBL/GenBank/DDBJ databases">
        <title>Pedobacter chongqingensis sp. nov., isolated from a rottenly hemp rope.</title>
        <authorList>
            <person name="Cai Y."/>
        </authorList>
    </citation>
    <scope>NUCLEOTIDE SEQUENCE [LARGE SCALE GENOMIC DNA]</scope>
    <source>
        <strain evidence="2 3">FJ4-8</strain>
    </source>
</reference>
<evidence type="ECO:0008006" key="4">
    <source>
        <dbReference type="Google" id="ProtNLM"/>
    </source>
</evidence>
<keyword evidence="1" id="KW-0732">Signal</keyword>
<dbReference type="OrthoDB" id="9766750at2"/>
<accession>A0A2U2PJY5</accession>
<name>A0A2U2PJY5_9SPHI</name>
<gene>
    <name evidence="2" type="ORF">DDR33_04950</name>
</gene>
<keyword evidence="3" id="KW-1185">Reference proteome</keyword>
<dbReference type="SUPFAM" id="SSF47781">
    <property type="entry name" value="RuvA domain 2-like"/>
    <property type="match status" value="1"/>
</dbReference>
<dbReference type="RefSeq" id="WP_109414664.1">
    <property type="nucleotide sequence ID" value="NZ_QEAS01000003.1"/>
</dbReference>